<evidence type="ECO:0000313" key="3">
    <source>
        <dbReference type="WBParaSite" id="nRc.2.0.1.t40389-RA"/>
    </source>
</evidence>
<keyword evidence="2" id="KW-1185">Reference proteome</keyword>
<name>A0A915KPK7_ROMCU</name>
<protein>
    <submittedName>
        <fullName evidence="3">Uncharacterized protein</fullName>
    </submittedName>
</protein>
<organism evidence="2 3">
    <name type="scientific">Romanomermis culicivorax</name>
    <name type="common">Nematode worm</name>
    <dbReference type="NCBI Taxonomy" id="13658"/>
    <lineage>
        <taxon>Eukaryota</taxon>
        <taxon>Metazoa</taxon>
        <taxon>Ecdysozoa</taxon>
        <taxon>Nematoda</taxon>
        <taxon>Enoplea</taxon>
        <taxon>Dorylaimia</taxon>
        <taxon>Mermithida</taxon>
        <taxon>Mermithoidea</taxon>
        <taxon>Mermithidae</taxon>
        <taxon>Romanomermis</taxon>
    </lineage>
</organism>
<reference evidence="3" key="1">
    <citation type="submission" date="2022-11" db="UniProtKB">
        <authorList>
            <consortium name="WormBaseParasite"/>
        </authorList>
    </citation>
    <scope>IDENTIFICATION</scope>
</reference>
<feature type="region of interest" description="Disordered" evidence="1">
    <location>
        <begin position="20"/>
        <end position="51"/>
    </location>
</feature>
<dbReference type="AlphaFoldDB" id="A0A915KPK7"/>
<dbReference type="Proteomes" id="UP000887565">
    <property type="component" value="Unplaced"/>
</dbReference>
<dbReference type="WBParaSite" id="nRc.2.0.1.t40389-RA">
    <property type="protein sequence ID" value="nRc.2.0.1.t40389-RA"/>
    <property type="gene ID" value="nRc.2.0.1.g40389"/>
</dbReference>
<proteinExistence type="predicted"/>
<evidence type="ECO:0000313" key="2">
    <source>
        <dbReference type="Proteomes" id="UP000887565"/>
    </source>
</evidence>
<sequence length="76" mass="8958">MIKKPKNCGETNSVKNCEKRQDMKTWLKNDQTSKKNLEKQKKLKNDKTKEIKQKEKAENNLKKITRIIILCVLQNG</sequence>
<accession>A0A915KPK7</accession>
<evidence type="ECO:0000256" key="1">
    <source>
        <dbReference type="SAM" id="MobiDB-lite"/>
    </source>
</evidence>